<name>T1ITV4_STRMM</name>
<dbReference type="STRING" id="126957.T1ITV4"/>
<dbReference type="GO" id="GO:0005829">
    <property type="term" value="C:cytosol"/>
    <property type="evidence" value="ECO:0007669"/>
    <property type="project" value="TreeGrafter"/>
</dbReference>
<dbReference type="InterPro" id="IPR016024">
    <property type="entry name" value="ARM-type_fold"/>
</dbReference>
<feature type="domain" description="TELO2 ARM repeat" evidence="10">
    <location>
        <begin position="276"/>
        <end position="414"/>
    </location>
</feature>
<dbReference type="InterPro" id="IPR057348">
    <property type="entry name" value="TELO2_ARM"/>
</dbReference>
<feature type="region of interest" description="Disordered" evidence="8">
    <location>
        <begin position="470"/>
        <end position="490"/>
    </location>
</feature>
<proteinExistence type="inferred from homology"/>
<dbReference type="GO" id="GO:0051083">
    <property type="term" value="P:'de novo' cotranslational protein folding"/>
    <property type="evidence" value="ECO:0007669"/>
    <property type="project" value="TreeGrafter"/>
</dbReference>
<evidence type="ECO:0000256" key="4">
    <source>
        <dbReference type="ARBA" id="ARBA00022490"/>
    </source>
</evidence>
<reference evidence="12" key="1">
    <citation type="submission" date="2011-05" db="EMBL/GenBank/DDBJ databases">
        <authorList>
            <person name="Richards S.R."/>
            <person name="Qu J."/>
            <person name="Jiang H."/>
            <person name="Jhangiani S.N."/>
            <person name="Agravi P."/>
            <person name="Goodspeed R."/>
            <person name="Gross S."/>
            <person name="Mandapat C."/>
            <person name="Jackson L."/>
            <person name="Mathew T."/>
            <person name="Pu L."/>
            <person name="Thornton R."/>
            <person name="Saada N."/>
            <person name="Wilczek-Boney K.B."/>
            <person name="Lee S."/>
            <person name="Kovar C."/>
            <person name="Wu Y."/>
            <person name="Scherer S.E."/>
            <person name="Worley K.C."/>
            <person name="Muzny D.M."/>
            <person name="Gibbs R."/>
        </authorList>
    </citation>
    <scope>NUCLEOTIDE SEQUENCE</scope>
    <source>
        <strain evidence="12">Brora</strain>
    </source>
</reference>
<evidence type="ECO:0000256" key="5">
    <source>
        <dbReference type="ARBA" id="ARBA00053735"/>
    </source>
</evidence>
<keyword evidence="4" id="KW-0963">Cytoplasm</keyword>
<dbReference type="HOGENOM" id="CLU_008764_1_0_1"/>
<dbReference type="Pfam" id="PF25320">
    <property type="entry name" value="TELO2_ARM"/>
    <property type="match status" value="1"/>
</dbReference>
<dbReference type="FunFam" id="1.25.40.720:FF:000001">
    <property type="entry name" value="Telomere length regulation protein TEL2"/>
    <property type="match status" value="1"/>
</dbReference>
<feature type="compositionally biased region" description="Acidic residues" evidence="8">
    <location>
        <begin position="473"/>
        <end position="484"/>
    </location>
</feature>
<comment type="function">
    <text evidence="5">Inhibits GDP/GTP exchange reaction of RhoB. Interacts specifically with the GDP- and GTP-bound forms of post-translationally processed Rhob and Rhog proteins, both of which show a growth-regulated expression in mammalian cells. Stimulates the release of the GDP-bound but not the GTP-bound RhoB protein. Also inhibits the GDP/GTP exchange of RhoB but shows less ability to inhibit the dissociation of prebound GTP.</text>
</comment>
<evidence type="ECO:0000259" key="9">
    <source>
        <dbReference type="Pfam" id="PF10193"/>
    </source>
</evidence>
<dbReference type="AlphaFoldDB" id="T1ITV4"/>
<dbReference type="SUPFAM" id="SSF48371">
    <property type="entry name" value="ARM repeat"/>
    <property type="match status" value="1"/>
</dbReference>
<comment type="subcellular location">
    <subcellularLocation>
        <location evidence="1">Cytoplasm</location>
    </subcellularLocation>
</comment>
<dbReference type="EMBL" id="JH431501">
    <property type="status" value="NOT_ANNOTATED_CDS"/>
    <property type="molecule type" value="Genomic_DNA"/>
</dbReference>
<evidence type="ECO:0000256" key="6">
    <source>
        <dbReference type="ARBA" id="ARBA00073845"/>
    </source>
</evidence>
<dbReference type="Proteomes" id="UP000014500">
    <property type="component" value="Unassembled WGS sequence"/>
</dbReference>
<dbReference type="InterPro" id="IPR038528">
    <property type="entry name" value="TEL2_C_sf"/>
</dbReference>
<evidence type="ECO:0000256" key="7">
    <source>
        <dbReference type="ARBA" id="ARBA00080671"/>
    </source>
</evidence>
<dbReference type="Pfam" id="PF02115">
    <property type="entry name" value="Rho_GDI"/>
    <property type="match status" value="1"/>
</dbReference>
<dbReference type="GO" id="GO:0005094">
    <property type="term" value="F:Rho GDP-dissociation inhibitor activity"/>
    <property type="evidence" value="ECO:0007669"/>
    <property type="project" value="InterPro"/>
</dbReference>
<evidence type="ECO:0000256" key="1">
    <source>
        <dbReference type="ARBA" id="ARBA00004496"/>
    </source>
</evidence>
<dbReference type="GO" id="GO:0051879">
    <property type="term" value="F:Hsp90 protein binding"/>
    <property type="evidence" value="ECO:0007669"/>
    <property type="project" value="TreeGrafter"/>
</dbReference>
<evidence type="ECO:0000259" key="10">
    <source>
        <dbReference type="Pfam" id="PF25320"/>
    </source>
</evidence>
<dbReference type="InterPro" id="IPR000406">
    <property type="entry name" value="Rho_GDI"/>
</dbReference>
<evidence type="ECO:0000256" key="3">
    <source>
        <dbReference type="ARBA" id="ARBA00009758"/>
    </source>
</evidence>
<dbReference type="InterPro" id="IPR051970">
    <property type="entry name" value="TEL2_Regulation"/>
</dbReference>
<comment type="similarity">
    <text evidence="2">Belongs to the TEL2 family.</text>
</comment>
<dbReference type="PRINTS" id="PR00492">
    <property type="entry name" value="RHOGDI"/>
</dbReference>
<accession>T1ITV4</accession>
<dbReference type="EnsemblMetazoa" id="SMAR004563-RA">
    <property type="protein sequence ID" value="SMAR004563-PA"/>
    <property type="gene ID" value="SMAR004563"/>
</dbReference>
<dbReference type="SUPFAM" id="SSF81296">
    <property type="entry name" value="E set domains"/>
    <property type="match status" value="1"/>
</dbReference>
<dbReference type="GO" id="GO:0042162">
    <property type="term" value="F:telomeric DNA binding"/>
    <property type="evidence" value="ECO:0007669"/>
    <property type="project" value="TreeGrafter"/>
</dbReference>
<organism evidence="11 12">
    <name type="scientific">Strigamia maritima</name>
    <name type="common">European centipede</name>
    <name type="synonym">Geophilus maritimus</name>
    <dbReference type="NCBI Taxonomy" id="126957"/>
    <lineage>
        <taxon>Eukaryota</taxon>
        <taxon>Metazoa</taxon>
        <taxon>Ecdysozoa</taxon>
        <taxon>Arthropoda</taxon>
        <taxon>Myriapoda</taxon>
        <taxon>Chilopoda</taxon>
        <taxon>Pleurostigmophora</taxon>
        <taxon>Geophilomorpha</taxon>
        <taxon>Linotaeniidae</taxon>
        <taxon>Strigamia</taxon>
    </lineage>
</organism>
<dbReference type="Gene3D" id="2.70.50.30">
    <property type="entry name" value="Coagulation Factor XIII, subunit A, domain 1"/>
    <property type="match status" value="1"/>
</dbReference>
<evidence type="ECO:0000256" key="2">
    <source>
        <dbReference type="ARBA" id="ARBA00006133"/>
    </source>
</evidence>
<dbReference type="PhylomeDB" id="T1ITV4"/>
<feature type="compositionally biased region" description="Acidic residues" evidence="8">
    <location>
        <begin position="891"/>
        <end position="907"/>
    </location>
</feature>
<keyword evidence="12" id="KW-1185">Reference proteome</keyword>
<evidence type="ECO:0000313" key="12">
    <source>
        <dbReference type="Proteomes" id="UP000014500"/>
    </source>
</evidence>
<dbReference type="PANTHER" id="PTHR15830:SF10">
    <property type="entry name" value="TELOMERE LENGTH REGULATION PROTEIN TEL2 HOMOLOG"/>
    <property type="match status" value="1"/>
</dbReference>
<dbReference type="PANTHER" id="PTHR15830">
    <property type="entry name" value="TELOMERE LENGTH REGULATION PROTEIN TEL2 FAMILY MEMBER"/>
    <property type="match status" value="1"/>
</dbReference>
<dbReference type="eggNOG" id="KOG3205">
    <property type="taxonomic scope" value="Eukaryota"/>
</dbReference>
<dbReference type="InterPro" id="IPR014756">
    <property type="entry name" value="Ig_E-set"/>
</dbReference>
<comment type="similarity">
    <text evidence="3">Belongs to the Rho GDI family.</text>
</comment>
<dbReference type="Pfam" id="PF10193">
    <property type="entry name" value="Telomere_reg-2"/>
    <property type="match status" value="1"/>
</dbReference>
<dbReference type="eggNOG" id="KOG4346">
    <property type="taxonomic scope" value="Eukaryota"/>
</dbReference>
<feature type="region of interest" description="Disordered" evidence="8">
    <location>
        <begin position="891"/>
        <end position="916"/>
    </location>
</feature>
<dbReference type="GO" id="GO:0007266">
    <property type="term" value="P:Rho protein signal transduction"/>
    <property type="evidence" value="ECO:0007669"/>
    <property type="project" value="InterPro"/>
</dbReference>
<feature type="domain" description="Telomere length regulation protein conserved" evidence="9">
    <location>
        <begin position="499"/>
        <end position="607"/>
    </location>
</feature>
<dbReference type="Gene3D" id="1.25.40.720">
    <property type="entry name" value="Telomere length regulation protein 2, C-terminal domain"/>
    <property type="match status" value="2"/>
</dbReference>
<dbReference type="InterPro" id="IPR024792">
    <property type="entry name" value="RhoGDI_dom_sf"/>
</dbReference>
<dbReference type="InterPro" id="IPR019337">
    <property type="entry name" value="Telomere_length_regulation_dom"/>
</dbReference>
<evidence type="ECO:0000313" key="11">
    <source>
        <dbReference type="EnsemblMetazoa" id="SMAR004563-PA"/>
    </source>
</evidence>
<sequence length="1089" mass="124777">MVNMNETVKEVKNSINSTKDSQQIVKALSRLHCYLPGVDSPVSIEEKIDFIQHHYIRFLYFLLENIDSSLENTWNTEQLAIFDDFFLKGSLNDSLIALVSAIGAMKPSFKLEKCVTLIETIIKPKQLSKLFINICKLENNSFVIHECVWNDLINVVISLPERLANKLQMNNRLIFYPEKYFENISAAIVITLKMVADELREEKSCSLQFLSRLYGRCCAIGRADAVLMCLLTRLIRSDDYIWRRMCQKFLLDVPDRHLENMLSSLVKLVPQMKWMSVVLGDAVTINSKLRMLLTKKFLLLRTFNDDKVSWNILGYLNETSVELSISVFKSLLAIWGDKIAVNQTSLSQHIYITKALLICAGLLKRENLSILRDELVVKLMEGVSCHLGSPHENIRILGMVTAECLIHLIDPDAPPLKFEYRDTEETRSLKALIKSDVLTGEIDISYMDEITEQLETLDLENPVELLSKKEDKVEDLDSDDDLEPYDMSNDAPVSKMKKPSYLRDCLEGLIDQNNPDRTEICLQTAEYLIRNERDLSAELATEVVQVLLHLEDNCSITNFLILRQKSLVAALVCSPVKVAIYLTRQFSEPNYSLRQRLDILEVLTAAAQELSEPTNANNSQEMSENSQSPALVPQKIDDWKEIIAKRIASKTKYFHKAKKTPNAIASRFAPVAGYFFFDLMRNFDERRNSFDLLGDDCIVLGRLLHTLGNIMYAAINAPIVPQMARSLLDFILVLRFHPESYIRKSVLFAFCMLILAVPSHMMYQDFQCDFLECIQWLQGLKSKNLKSVVSHDKDQECRYLAGQALILSRNSHVGSPGIRNVLVFQKLFSQFFAAFDDIHRSNIVKRNPSFATELGKEKRELSCHIENRLPIVKVVVSRRCLHREKNLQMSDENEQVVDQVKEEEEEISSYKPPPEKSLQDILAADENDESLRKYKETLLGNATTETIIIVPDDPRKVLVQKLVLVAAGRTDIELDLTGDLTQLKKQEFKIKEGVQYRIRIDFLVQREIVTGLKYVQKTYRKGIQVDKMAHMVGSYAPKQEIQSYLTPLEDAPSGLLARGGYSVKSCFTDDDNTEHLKWEWAFEIKKEWE</sequence>
<dbReference type="FunFam" id="2.70.50.30:FF:000001">
    <property type="entry name" value="Rho GDP-dissociation inhibitor 1"/>
    <property type="match status" value="1"/>
</dbReference>
<reference evidence="11" key="2">
    <citation type="submission" date="2015-02" db="UniProtKB">
        <authorList>
            <consortium name="EnsemblMetazoa"/>
        </authorList>
    </citation>
    <scope>IDENTIFICATION</scope>
</reference>
<dbReference type="OMA" id="HAEELIY"/>
<protein>
    <recommendedName>
        <fullName evidence="6">Rho GDP-dissociation inhibitor 3</fullName>
    </recommendedName>
    <alternativeName>
        <fullName evidence="7">Rho-GDI gamma</fullName>
    </alternativeName>
</protein>
<evidence type="ECO:0000256" key="8">
    <source>
        <dbReference type="SAM" id="MobiDB-lite"/>
    </source>
</evidence>